<dbReference type="AlphaFoldDB" id="A0A1N5SYV2"/>
<dbReference type="GO" id="GO:0000494">
    <property type="term" value="P:box C/D sno(s)RNA 3'-end processing"/>
    <property type="evidence" value="ECO:0007669"/>
    <property type="project" value="TreeGrafter"/>
</dbReference>
<dbReference type="Proteomes" id="UP000187822">
    <property type="component" value="Chromosome I"/>
</dbReference>
<feature type="binding site" evidence="7">
    <location>
        <begin position="122"/>
        <end position="123"/>
    </location>
    <ligand>
        <name>S-adenosyl-L-methionine</name>
        <dbReference type="ChEBI" id="CHEBI:59789"/>
    </ligand>
</feature>
<evidence type="ECO:0000256" key="6">
    <source>
        <dbReference type="ARBA" id="ARBA00022884"/>
    </source>
</evidence>
<comment type="subunit">
    <text evidence="7">Interacts with nop5. Component of box C/D small ribonucleoprotein (sRNP) particles that contain rpl7ae, FlpA and nop5, plus a guide RNA.</text>
</comment>
<dbReference type="GO" id="GO:0003723">
    <property type="term" value="F:RNA binding"/>
    <property type="evidence" value="ECO:0007669"/>
    <property type="project" value="UniProtKB-UniRule"/>
</dbReference>
<evidence type="ECO:0000256" key="5">
    <source>
        <dbReference type="ARBA" id="ARBA00022694"/>
    </source>
</evidence>
<name>A0A1N5SYV2_9ARCH</name>
<dbReference type="EMBL" id="LT719092">
    <property type="protein sequence ID" value="SJK84260.1"/>
    <property type="molecule type" value="Genomic_DNA"/>
</dbReference>
<evidence type="ECO:0000313" key="11">
    <source>
        <dbReference type="Proteomes" id="UP000195607"/>
    </source>
</evidence>
<dbReference type="STRING" id="1673428.CPM_0375"/>
<evidence type="ECO:0000256" key="7">
    <source>
        <dbReference type="HAMAP-Rule" id="MF_00351"/>
    </source>
</evidence>
<keyword evidence="2 7" id="KW-0698">rRNA processing</keyword>
<dbReference type="SUPFAM" id="SSF53335">
    <property type="entry name" value="S-adenosyl-L-methionine-dependent methyltransferases"/>
    <property type="match status" value="1"/>
</dbReference>
<dbReference type="GO" id="GO:0008649">
    <property type="term" value="F:rRNA methyltransferase activity"/>
    <property type="evidence" value="ECO:0007669"/>
    <property type="project" value="TreeGrafter"/>
</dbReference>
<sequence>MFPKKFLNQNIRIIKGKIYTASNYRDSVYGERQLKMNGENYRLWDPKRSKLSAAIYNGFSGMPILEDSEILYLGASFGTTVSHISDLSPDGHIFAVEFSPEPFSGLLRLAEKRNNIYPVLSNARNPDRYSFFMERDPEIIYQDISQRDQISILFNNLDCFNHWQHAIFILKATSIDSSMKPSEILNEVTGLLKKRAGIHIISITDISNYHKGHFLLFLENTN</sequence>
<dbReference type="EC" id="2.1.1.-" evidence="7"/>
<proteinExistence type="inferred from homology"/>
<feature type="binding site" evidence="7">
    <location>
        <begin position="97"/>
        <end position="98"/>
    </location>
    <ligand>
        <name>S-adenosyl-L-methionine</name>
        <dbReference type="ChEBI" id="CHEBI:59789"/>
    </ligand>
</feature>
<dbReference type="EMBL" id="LT671858">
    <property type="protein sequence ID" value="SIM41148.1"/>
    <property type="molecule type" value="Genomic_DNA"/>
</dbReference>
<dbReference type="PANTHER" id="PTHR10335:SF17">
    <property type="entry name" value="FIBRILLARIN"/>
    <property type="match status" value="1"/>
</dbReference>
<dbReference type="PANTHER" id="PTHR10335">
    <property type="entry name" value="RRNA 2-O-METHYLTRANSFERASE FIBRILLARIN"/>
    <property type="match status" value="1"/>
</dbReference>
<comment type="similarity">
    <text evidence="1 7">Belongs to the methyltransferase superfamily. Fibrillarin family.</text>
</comment>
<organism evidence="8 11">
    <name type="scientific">Cuniculiplasma divulgatum</name>
    <dbReference type="NCBI Taxonomy" id="1673428"/>
    <lineage>
        <taxon>Archaea</taxon>
        <taxon>Methanobacteriati</taxon>
        <taxon>Thermoplasmatota</taxon>
        <taxon>Thermoplasmata</taxon>
        <taxon>Thermoplasmatales</taxon>
        <taxon>Cuniculiplasmataceae</taxon>
        <taxon>Cuniculiplasma</taxon>
    </lineage>
</organism>
<dbReference type="Pfam" id="PF01269">
    <property type="entry name" value="Fibrillarin"/>
    <property type="match status" value="1"/>
</dbReference>
<dbReference type="GeneID" id="41587706"/>
<dbReference type="Gene3D" id="3.40.50.150">
    <property type="entry name" value="Vaccinia Virus protein VP39"/>
    <property type="match status" value="1"/>
</dbReference>
<keyword evidence="6 7" id="KW-0694">RNA-binding</keyword>
<keyword evidence="5 7" id="KW-0819">tRNA processing</keyword>
<reference evidence="9" key="2">
    <citation type="submission" date="2016-06" db="EMBL/GenBank/DDBJ databases">
        <authorList>
            <person name="Olsen C.W."/>
            <person name="Carey S."/>
            <person name="Hinshaw L."/>
            <person name="Karasin A.I."/>
        </authorList>
    </citation>
    <scope>NUCLEOTIDE SEQUENCE [LARGE SCALE GENOMIC DNA]</scope>
    <source>
        <strain evidence="9">PM4</strain>
    </source>
</reference>
<dbReference type="InterPro" id="IPR029063">
    <property type="entry name" value="SAM-dependent_MTases_sf"/>
</dbReference>
<dbReference type="RefSeq" id="WP_021789130.1">
    <property type="nucleotide sequence ID" value="NZ_LT671858.1"/>
</dbReference>
<reference evidence="8 11" key="1">
    <citation type="submission" date="2016-04" db="EMBL/GenBank/DDBJ databases">
        <authorList>
            <person name="Evans L.H."/>
            <person name="Alamgir A."/>
            <person name="Owens N."/>
            <person name="Weber N.D."/>
            <person name="Virtaneva K."/>
            <person name="Barbian K."/>
            <person name="Babar A."/>
            <person name="Rosenke K."/>
        </authorList>
    </citation>
    <scope>NUCLEOTIDE SEQUENCE [LARGE SCALE GENOMIC DNA]</scope>
    <source>
        <strain evidence="8">S5</strain>
        <strain evidence="11">S5(T) (JCM 30642 \VKM B-2941)</strain>
    </source>
</reference>
<keyword evidence="4 7" id="KW-0808">Transferase</keyword>
<dbReference type="GO" id="GO:1990259">
    <property type="term" value="F:histone H2AQ104 methyltransferase activity"/>
    <property type="evidence" value="ECO:0007669"/>
    <property type="project" value="TreeGrafter"/>
</dbReference>
<protein>
    <recommendedName>
        <fullName evidence="7">Fibrillarin-like rRNA/tRNA 2'-O-methyltransferase</fullName>
        <ecNumber evidence="7">2.1.1.-</ecNumber>
    </recommendedName>
</protein>
<comment type="function">
    <text evidence="7">Involved in pre-rRNA and tRNA processing. Utilizes the methyl donor S-adenosyl-L-methionine to catalyze the site-specific 2'-hydroxyl methylation of ribose moieties in rRNA and tRNA. Site specificity is provided by a guide RNA that base pairs with the substrate. Methylation occurs at a characteristic distance from the sequence involved in base pairing with the guide RNA.</text>
</comment>
<keyword evidence="3 7" id="KW-0489">Methyltransferase</keyword>
<dbReference type="InterPro" id="IPR000692">
    <property type="entry name" value="Fibrillarin"/>
</dbReference>
<dbReference type="Proteomes" id="UP000195607">
    <property type="component" value="Chromosome I"/>
</dbReference>
<evidence type="ECO:0000256" key="4">
    <source>
        <dbReference type="ARBA" id="ARBA00022679"/>
    </source>
</evidence>
<dbReference type="SMART" id="SM01206">
    <property type="entry name" value="Fibrillarin"/>
    <property type="match status" value="1"/>
</dbReference>
<evidence type="ECO:0000256" key="2">
    <source>
        <dbReference type="ARBA" id="ARBA00022552"/>
    </source>
</evidence>
<feature type="binding site" evidence="7">
    <location>
        <begin position="79"/>
        <end position="80"/>
    </location>
    <ligand>
        <name>S-adenosyl-L-methionine</name>
        <dbReference type="ChEBI" id="CHEBI:59789"/>
    </ligand>
</feature>
<dbReference type="PRINTS" id="PR00052">
    <property type="entry name" value="FIBRILLARIN"/>
</dbReference>
<evidence type="ECO:0000256" key="1">
    <source>
        <dbReference type="ARBA" id="ARBA00010632"/>
    </source>
</evidence>
<keyword evidence="10" id="KW-1185">Reference proteome</keyword>
<reference evidence="10" key="3">
    <citation type="submission" date="2016-06" db="EMBL/GenBank/DDBJ databases">
        <authorList>
            <person name="Toshchakov V.S."/>
        </authorList>
    </citation>
    <scope>NUCLEOTIDE SEQUENCE [LARGE SCALE GENOMIC DNA]</scope>
    <source>
        <strain>PM4 (JCM 30641</strain>
        <strain evidence="10">\VKM B-2940)</strain>
    </source>
</reference>
<dbReference type="KEGG" id="cdiv:CPM_0375"/>
<evidence type="ECO:0000256" key="3">
    <source>
        <dbReference type="ARBA" id="ARBA00022603"/>
    </source>
</evidence>
<evidence type="ECO:0000313" key="8">
    <source>
        <dbReference type="EMBL" id="SIM41148.1"/>
    </source>
</evidence>
<dbReference type="OrthoDB" id="6244at2157"/>
<dbReference type="HAMAP" id="MF_00351">
    <property type="entry name" value="RNA_methyltransf_FlpA"/>
    <property type="match status" value="1"/>
</dbReference>
<accession>A0A1N5SYV2</accession>
<gene>
    <name evidence="7" type="primary">flpA</name>
    <name evidence="9" type="ORF">CPM_0375</name>
    <name evidence="8" type="ORF">CSP5_0403</name>
</gene>
<dbReference type="NCBIfam" id="NF003276">
    <property type="entry name" value="PRK04266.1-2"/>
    <property type="match status" value="1"/>
</dbReference>
<evidence type="ECO:0000313" key="9">
    <source>
        <dbReference type="EMBL" id="SJK84260.1"/>
    </source>
</evidence>
<dbReference type="GO" id="GO:0008033">
    <property type="term" value="P:tRNA processing"/>
    <property type="evidence" value="ECO:0007669"/>
    <property type="project" value="UniProtKB-UniRule"/>
</dbReference>
<evidence type="ECO:0000313" key="10">
    <source>
        <dbReference type="Proteomes" id="UP000187822"/>
    </source>
</evidence>
<feature type="binding site" evidence="7">
    <location>
        <begin position="143"/>
        <end position="146"/>
    </location>
    <ligand>
        <name>S-adenosyl-L-methionine</name>
        <dbReference type="ChEBI" id="CHEBI:59789"/>
    </ligand>
</feature>